<protein>
    <submittedName>
        <fullName evidence="1">Uncharacterized protein</fullName>
    </submittedName>
</protein>
<gene>
    <name evidence="1" type="ORF">METZ01_LOCUS150261</name>
</gene>
<reference evidence="1" key="1">
    <citation type="submission" date="2018-05" db="EMBL/GenBank/DDBJ databases">
        <authorList>
            <person name="Lanie J.A."/>
            <person name="Ng W.-L."/>
            <person name="Kazmierczak K.M."/>
            <person name="Andrzejewski T.M."/>
            <person name="Davidsen T.M."/>
            <person name="Wayne K.J."/>
            <person name="Tettelin H."/>
            <person name="Glass J.I."/>
            <person name="Rusch D."/>
            <person name="Podicherti R."/>
            <person name="Tsui H.-C.T."/>
            <person name="Winkler M.E."/>
        </authorList>
    </citation>
    <scope>NUCLEOTIDE SEQUENCE</scope>
</reference>
<accession>A0A382A8N6</accession>
<dbReference type="AlphaFoldDB" id="A0A382A8N6"/>
<dbReference type="EMBL" id="UINC01024210">
    <property type="protein sequence ID" value="SVA97407.1"/>
    <property type="molecule type" value="Genomic_DNA"/>
</dbReference>
<organism evidence="1">
    <name type="scientific">marine metagenome</name>
    <dbReference type="NCBI Taxonomy" id="408172"/>
    <lineage>
        <taxon>unclassified sequences</taxon>
        <taxon>metagenomes</taxon>
        <taxon>ecological metagenomes</taxon>
    </lineage>
</organism>
<name>A0A382A8N6_9ZZZZ</name>
<sequence>IPSEVSSNILRLPSQTLHSKQVHASTCTFPF</sequence>
<proteinExistence type="predicted"/>
<feature type="non-terminal residue" evidence="1">
    <location>
        <position position="1"/>
    </location>
</feature>
<evidence type="ECO:0000313" key="1">
    <source>
        <dbReference type="EMBL" id="SVA97407.1"/>
    </source>
</evidence>